<organism evidence="2 3">
    <name type="scientific">Gryllotalpicola kribbensis</name>
    <dbReference type="NCBI Taxonomy" id="993084"/>
    <lineage>
        <taxon>Bacteria</taxon>
        <taxon>Bacillati</taxon>
        <taxon>Actinomycetota</taxon>
        <taxon>Actinomycetes</taxon>
        <taxon>Micrococcales</taxon>
        <taxon>Microbacteriaceae</taxon>
        <taxon>Gryllotalpicola</taxon>
    </lineage>
</organism>
<keyword evidence="1" id="KW-1133">Transmembrane helix</keyword>
<evidence type="ECO:0000256" key="1">
    <source>
        <dbReference type="SAM" id="Phobius"/>
    </source>
</evidence>
<feature type="transmembrane region" description="Helical" evidence="1">
    <location>
        <begin position="6"/>
        <end position="29"/>
    </location>
</feature>
<evidence type="ECO:0000313" key="2">
    <source>
        <dbReference type="EMBL" id="GAA4189776.1"/>
    </source>
</evidence>
<keyword evidence="1" id="KW-0472">Membrane</keyword>
<comment type="caution">
    <text evidence="2">The sequence shown here is derived from an EMBL/GenBank/DDBJ whole genome shotgun (WGS) entry which is preliminary data.</text>
</comment>
<keyword evidence="1" id="KW-0812">Transmembrane</keyword>
<name>A0ABP8ATI9_9MICO</name>
<keyword evidence="3" id="KW-1185">Reference proteome</keyword>
<sequence>MPLRLASIVGVAGTIVVTMKGYWLSAGWFRLTARPFVRIDGAEQRVRWGVPHSTDVEAGTHTVAGGIRYPGFSSLMGTRDITVNVAAGQTVSLIARNGLFNSEPFYLSAAR</sequence>
<reference evidence="3" key="1">
    <citation type="journal article" date="2019" name="Int. J. Syst. Evol. Microbiol.">
        <title>The Global Catalogue of Microorganisms (GCM) 10K type strain sequencing project: providing services to taxonomists for standard genome sequencing and annotation.</title>
        <authorList>
            <consortium name="The Broad Institute Genomics Platform"/>
            <consortium name="The Broad Institute Genome Sequencing Center for Infectious Disease"/>
            <person name="Wu L."/>
            <person name="Ma J."/>
        </authorList>
    </citation>
    <scope>NUCLEOTIDE SEQUENCE [LARGE SCALE GENOMIC DNA]</scope>
    <source>
        <strain evidence="3">JCM 17593</strain>
    </source>
</reference>
<proteinExistence type="predicted"/>
<dbReference type="Proteomes" id="UP001500213">
    <property type="component" value="Unassembled WGS sequence"/>
</dbReference>
<evidence type="ECO:0000313" key="3">
    <source>
        <dbReference type="Proteomes" id="UP001500213"/>
    </source>
</evidence>
<accession>A0ABP8ATI9</accession>
<protein>
    <submittedName>
        <fullName evidence="2">Uncharacterized protein</fullName>
    </submittedName>
</protein>
<dbReference type="EMBL" id="BAABBX010000014">
    <property type="protein sequence ID" value="GAA4189776.1"/>
    <property type="molecule type" value="Genomic_DNA"/>
</dbReference>
<gene>
    <name evidence="2" type="ORF">GCM10022288_18120</name>
</gene>